<dbReference type="CTD" id="472"/>
<dbReference type="RefSeq" id="XP_027434099.1">
    <property type="nucleotide sequence ID" value="XM_027578298.1"/>
</dbReference>
<dbReference type="PANTHER" id="PTHR37079">
    <property type="entry name" value="SERINE/THREONINE-PROTEIN KINASE ATM"/>
    <property type="match status" value="1"/>
</dbReference>
<dbReference type="GO" id="GO:0004674">
    <property type="term" value="F:protein serine/threonine kinase activity"/>
    <property type="evidence" value="ECO:0007669"/>
    <property type="project" value="InterPro"/>
</dbReference>
<dbReference type="SMART" id="SM01342">
    <property type="entry name" value="TAN"/>
    <property type="match status" value="1"/>
</dbReference>
<keyword evidence="2" id="KW-1185">Reference proteome</keyword>
<evidence type="ECO:0000259" key="1">
    <source>
        <dbReference type="SMART" id="SM01342"/>
    </source>
</evidence>
<dbReference type="InterPro" id="IPR038980">
    <property type="entry name" value="ATM_plant"/>
</dbReference>
<reference evidence="3" key="1">
    <citation type="submission" date="2025-08" db="UniProtKB">
        <authorList>
            <consortium name="RefSeq"/>
        </authorList>
    </citation>
    <scope>IDENTIFICATION</scope>
    <source>
        <tissue evidence="3">Blood</tissue>
    </source>
</reference>
<name>A0A6J2BQA8_ZALCA</name>
<sequence length="302" mass="35213">MSLALNDLLICCRQLEHDRATERRKEVEKFKRLIRDPETVQHLDRHSDSKQSKYLNWDAVFRFLQKYVQKETECLRTAKPSVSASTQATRQKKMQEISSLVKYFIKCANKRAPRLKCQELLNYIMDTVKDSFNGAVYGADCSNILLKDILSVRKYWCEISQQQWLELFSVYFSLYLKPAQDINRVLVARIIHAVTKGCCSQTDGLNSKFLDFFSKAIQHARQEKSSAGLNHILAAFITFLKTLAVNFRIRVCQLGDEILPTLLYIWTQHRLNDSLKEVIIELFQLQIYVHHPKGAKTQEKDF</sequence>
<dbReference type="InterPro" id="IPR021668">
    <property type="entry name" value="TAN"/>
</dbReference>
<organism evidence="2 3">
    <name type="scientific">Zalophus californianus</name>
    <name type="common">California sealion</name>
    <dbReference type="NCBI Taxonomy" id="9704"/>
    <lineage>
        <taxon>Eukaryota</taxon>
        <taxon>Metazoa</taxon>
        <taxon>Chordata</taxon>
        <taxon>Craniata</taxon>
        <taxon>Vertebrata</taxon>
        <taxon>Euteleostomi</taxon>
        <taxon>Mammalia</taxon>
        <taxon>Eutheria</taxon>
        <taxon>Laurasiatheria</taxon>
        <taxon>Carnivora</taxon>
        <taxon>Caniformia</taxon>
        <taxon>Pinnipedia</taxon>
        <taxon>Otariidae</taxon>
        <taxon>Zalophus</taxon>
    </lineage>
</organism>
<accession>A0A6J2BQA8</accession>
<dbReference type="InterPro" id="IPR016024">
    <property type="entry name" value="ARM-type_fold"/>
</dbReference>
<dbReference type="GeneID" id="113913870"/>
<keyword evidence="3" id="KW-0808">Transferase</keyword>
<dbReference type="PANTHER" id="PTHR37079:SF4">
    <property type="entry name" value="SERINE_THREONINE-PROTEIN KINASE ATM"/>
    <property type="match status" value="1"/>
</dbReference>
<proteinExistence type="predicted"/>
<dbReference type="Proteomes" id="UP000515165">
    <property type="component" value="Chromosome 11"/>
</dbReference>
<dbReference type="AlphaFoldDB" id="A0A6J2BQA8"/>
<protein>
    <submittedName>
        <fullName evidence="3">Serine-protein kinase ATM isoform X12</fullName>
    </submittedName>
</protein>
<feature type="domain" description="Telomere-length maintenance and DNA damage repair" evidence="1">
    <location>
        <begin position="1"/>
        <end position="166"/>
    </location>
</feature>
<dbReference type="GO" id="GO:0006974">
    <property type="term" value="P:DNA damage response"/>
    <property type="evidence" value="ECO:0007669"/>
    <property type="project" value="InterPro"/>
</dbReference>
<dbReference type="SUPFAM" id="SSF48371">
    <property type="entry name" value="ARM repeat"/>
    <property type="match status" value="1"/>
</dbReference>
<evidence type="ECO:0000313" key="3">
    <source>
        <dbReference type="RefSeq" id="XP_027434099.1"/>
    </source>
</evidence>
<gene>
    <name evidence="3" type="primary">ATM</name>
</gene>
<dbReference type="Pfam" id="PF11640">
    <property type="entry name" value="TAN"/>
    <property type="match status" value="1"/>
</dbReference>
<keyword evidence="3" id="KW-0418">Kinase</keyword>
<evidence type="ECO:0000313" key="2">
    <source>
        <dbReference type="Proteomes" id="UP000515165"/>
    </source>
</evidence>